<organism evidence="1 2">
    <name type="scientific">Porites lobata</name>
    <dbReference type="NCBI Taxonomy" id="104759"/>
    <lineage>
        <taxon>Eukaryota</taxon>
        <taxon>Metazoa</taxon>
        <taxon>Cnidaria</taxon>
        <taxon>Anthozoa</taxon>
        <taxon>Hexacorallia</taxon>
        <taxon>Scleractinia</taxon>
        <taxon>Fungiina</taxon>
        <taxon>Poritidae</taxon>
        <taxon>Porites</taxon>
    </lineage>
</organism>
<name>A0ABN8N4Y6_9CNID</name>
<dbReference type="EMBL" id="CALNXK010000009">
    <property type="protein sequence ID" value="CAH3041159.1"/>
    <property type="molecule type" value="Genomic_DNA"/>
</dbReference>
<gene>
    <name evidence="1" type="ORF">PLOB_00048087</name>
</gene>
<accession>A0ABN8N4Y6</accession>
<proteinExistence type="predicted"/>
<protein>
    <submittedName>
        <fullName evidence="1">Uncharacterized protein</fullName>
    </submittedName>
</protein>
<dbReference type="Proteomes" id="UP001159405">
    <property type="component" value="Unassembled WGS sequence"/>
</dbReference>
<sequence>MAPICIKRDLSHDGVKKTSLATSRTLLKELDPVLQDIIIKNKFYSTSRGDLADLSFPKILPTEVQTLHYKLPQDVTDVSAVSSIPSRSVCVVMLDTLIDGKYQAVSCSLGTYTNSSLDTLLNVHSLRDISQQVNQGKPG</sequence>
<reference evidence="1 2" key="1">
    <citation type="submission" date="2022-05" db="EMBL/GenBank/DDBJ databases">
        <authorList>
            <consortium name="Genoscope - CEA"/>
            <person name="William W."/>
        </authorList>
    </citation>
    <scope>NUCLEOTIDE SEQUENCE [LARGE SCALE GENOMIC DNA]</scope>
</reference>
<evidence type="ECO:0000313" key="1">
    <source>
        <dbReference type="EMBL" id="CAH3041159.1"/>
    </source>
</evidence>
<comment type="caution">
    <text evidence="1">The sequence shown here is derived from an EMBL/GenBank/DDBJ whole genome shotgun (WGS) entry which is preliminary data.</text>
</comment>
<evidence type="ECO:0000313" key="2">
    <source>
        <dbReference type="Proteomes" id="UP001159405"/>
    </source>
</evidence>
<keyword evidence="2" id="KW-1185">Reference proteome</keyword>